<dbReference type="SUPFAM" id="SSF52141">
    <property type="entry name" value="Uracil-DNA glycosylase-like"/>
    <property type="match status" value="1"/>
</dbReference>
<protein>
    <recommendedName>
        <fullName evidence="4">Type-4 uracil-DNA glycosylase</fullName>
        <ecNumber evidence="3">3.2.2.27</ecNumber>
    </recommendedName>
</protein>
<dbReference type="SMART" id="SM00987">
    <property type="entry name" value="UreE_C"/>
    <property type="match status" value="1"/>
</dbReference>
<dbReference type="Proteomes" id="UP000178085">
    <property type="component" value="Unassembled WGS sequence"/>
</dbReference>
<keyword evidence="6" id="KW-0479">Metal-binding</keyword>
<dbReference type="NCBIfam" id="TIGR00758">
    <property type="entry name" value="UDG_fam4"/>
    <property type="match status" value="1"/>
</dbReference>
<evidence type="ECO:0000256" key="5">
    <source>
        <dbReference type="ARBA" id="ARBA00022485"/>
    </source>
</evidence>
<evidence type="ECO:0000256" key="10">
    <source>
        <dbReference type="ARBA" id="ARBA00023014"/>
    </source>
</evidence>
<evidence type="ECO:0000256" key="1">
    <source>
        <dbReference type="ARBA" id="ARBA00001400"/>
    </source>
</evidence>
<dbReference type="InterPro" id="IPR005273">
    <property type="entry name" value="Ura-DNA_glyco_family4"/>
</dbReference>
<dbReference type="CDD" id="cd10030">
    <property type="entry name" value="UDG-F4_TTUDGA_SPO1dp_like"/>
    <property type="match status" value="1"/>
</dbReference>
<comment type="caution">
    <text evidence="13">The sequence shown here is derived from an EMBL/GenBank/DDBJ whole genome shotgun (WGS) entry which is preliminary data.</text>
</comment>
<dbReference type="GO" id="GO:0006281">
    <property type="term" value="P:DNA repair"/>
    <property type="evidence" value="ECO:0007669"/>
    <property type="project" value="UniProtKB-KW"/>
</dbReference>
<comment type="similarity">
    <text evidence="2">Belongs to the uracil-DNA glycosylase (UDG) superfamily. Type 4 (UDGa) family.</text>
</comment>
<evidence type="ECO:0000256" key="9">
    <source>
        <dbReference type="ARBA" id="ARBA00023004"/>
    </source>
</evidence>
<dbReference type="GO" id="GO:0046872">
    <property type="term" value="F:metal ion binding"/>
    <property type="evidence" value="ECO:0007669"/>
    <property type="project" value="UniProtKB-KW"/>
</dbReference>
<keyword evidence="11" id="KW-0234">DNA repair</keyword>
<dbReference type="PANTHER" id="PTHR33693">
    <property type="entry name" value="TYPE-5 URACIL-DNA GLYCOSYLASE"/>
    <property type="match status" value="1"/>
</dbReference>
<evidence type="ECO:0000256" key="7">
    <source>
        <dbReference type="ARBA" id="ARBA00022763"/>
    </source>
</evidence>
<evidence type="ECO:0000256" key="6">
    <source>
        <dbReference type="ARBA" id="ARBA00022723"/>
    </source>
</evidence>
<reference evidence="13 14" key="1">
    <citation type="journal article" date="2016" name="Nat. Commun.">
        <title>Thousands of microbial genomes shed light on interconnected biogeochemical processes in an aquifer system.</title>
        <authorList>
            <person name="Anantharaman K."/>
            <person name="Brown C.T."/>
            <person name="Hug L.A."/>
            <person name="Sharon I."/>
            <person name="Castelle C.J."/>
            <person name="Probst A.J."/>
            <person name="Thomas B.C."/>
            <person name="Singh A."/>
            <person name="Wilkins M.J."/>
            <person name="Karaoz U."/>
            <person name="Brodie E.L."/>
            <person name="Williams K.H."/>
            <person name="Hubbard S.S."/>
            <person name="Banfield J.F."/>
        </authorList>
    </citation>
    <scope>NUCLEOTIDE SEQUENCE [LARGE SCALE GENOMIC DNA]</scope>
</reference>
<dbReference type="SMART" id="SM00986">
    <property type="entry name" value="UDG"/>
    <property type="match status" value="1"/>
</dbReference>
<evidence type="ECO:0000256" key="8">
    <source>
        <dbReference type="ARBA" id="ARBA00022801"/>
    </source>
</evidence>
<accession>A0A1F4NQ48</accession>
<dbReference type="InterPro" id="IPR005122">
    <property type="entry name" value="Uracil-DNA_glycosylase-like"/>
</dbReference>
<dbReference type="GO" id="GO:0051539">
    <property type="term" value="F:4 iron, 4 sulfur cluster binding"/>
    <property type="evidence" value="ECO:0007669"/>
    <property type="project" value="UniProtKB-KW"/>
</dbReference>
<evidence type="ECO:0000259" key="12">
    <source>
        <dbReference type="SMART" id="SM00986"/>
    </source>
</evidence>
<proteinExistence type="inferred from homology"/>
<gene>
    <name evidence="13" type="ORF">A3K51_01925</name>
</gene>
<evidence type="ECO:0000313" key="14">
    <source>
        <dbReference type="Proteomes" id="UP000178085"/>
    </source>
</evidence>
<dbReference type="GO" id="GO:0004844">
    <property type="term" value="F:uracil DNA N-glycosylase activity"/>
    <property type="evidence" value="ECO:0007669"/>
    <property type="project" value="UniProtKB-EC"/>
</dbReference>
<evidence type="ECO:0000256" key="11">
    <source>
        <dbReference type="ARBA" id="ARBA00023204"/>
    </source>
</evidence>
<evidence type="ECO:0000256" key="4">
    <source>
        <dbReference type="ARBA" id="ARBA00019403"/>
    </source>
</evidence>
<comment type="catalytic activity">
    <reaction evidence="1">
        <text>Hydrolyzes single-stranded DNA or mismatched double-stranded DNA and polynucleotides, releasing free uracil.</text>
        <dbReference type="EC" id="3.2.2.27"/>
    </reaction>
</comment>
<evidence type="ECO:0000256" key="3">
    <source>
        <dbReference type="ARBA" id="ARBA00012030"/>
    </source>
</evidence>
<evidence type="ECO:0000313" key="13">
    <source>
        <dbReference type="EMBL" id="OGB73585.1"/>
    </source>
</evidence>
<feature type="domain" description="Uracil-DNA glycosylase-like" evidence="12">
    <location>
        <begin position="31"/>
        <end position="176"/>
    </location>
</feature>
<keyword evidence="10" id="KW-0411">Iron-sulfur</keyword>
<dbReference type="InterPro" id="IPR036895">
    <property type="entry name" value="Uracil-DNA_glycosylase-like_sf"/>
</dbReference>
<name>A0A1F4NQ48_UNCK3</name>
<organism evidence="13 14">
    <name type="scientific">candidate division Kazan bacterium RIFCSPLOWO2_01_FULL_45_19</name>
    <dbReference type="NCBI Taxonomy" id="1798538"/>
    <lineage>
        <taxon>Bacteria</taxon>
        <taxon>Bacteria division Kazan-3B-28</taxon>
    </lineage>
</organism>
<keyword evidence="8" id="KW-0378">Hydrolase</keyword>
<dbReference type="InterPro" id="IPR051536">
    <property type="entry name" value="UDG_Type-4/5"/>
</dbReference>
<dbReference type="AlphaFoldDB" id="A0A1F4NQ48"/>
<keyword evidence="9" id="KW-0408">Iron</keyword>
<keyword evidence="7" id="KW-0227">DNA damage</keyword>
<keyword evidence="5" id="KW-0004">4Fe-4S</keyword>
<evidence type="ECO:0000256" key="2">
    <source>
        <dbReference type="ARBA" id="ARBA00006521"/>
    </source>
</evidence>
<sequence length="203" mass="22547">MSDKSSQFAKLVAEIKSHHCSLRGGCQQAVPGDGNINSPVVFIGEAPGKMEDELGHPFVGSAGKLLAEALSTIGWQREDIYITNVVKCRPPENRDPLPEEVEEHKSFLTRELALIQPKLIVLLGRHALHWFLPAEKISEIRGTAKRRGNQIFFPIYHPAAALYDPRLRATLMSDFKKIPILLGKIDQLSETKSPTLSVQSSIF</sequence>
<dbReference type="Pfam" id="PF03167">
    <property type="entry name" value="UDG"/>
    <property type="match status" value="1"/>
</dbReference>
<dbReference type="PANTHER" id="PTHR33693:SF1">
    <property type="entry name" value="TYPE-4 URACIL-DNA GLYCOSYLASE"/>
    <property type="match status" value="1"/>
</dbReference>
<dbReference type="Gene3D" id="3.40.470.10">
    <property type="entry name" value="Uracil-DNA glycosylase-like domain"/>
    <property type="match status" value="1"/>
</dbReference>
<dbReference type="EC" id="3.2.2.27" evidence="3"/>
<dbReference type="EMBL" id="METD01000001">
    <property type="protein sequence ID" value="OGB73585.1"/>
    <property type="molecule type" value="Genomic_DNA"/>
</dbReference>